<evidence type="ECO:0000256" key="1">
    <source>
        <dbReference type="ARBA" id="ARBA00022737"/>
    </source>
</evidence>
<dbReference type="InterPro" id="IPR046849">
    <property type="entry name" value="E2_motif"/>
</dbReference>
<dbReference type="Pfam" id="PF13041">
    <property type="entry name" value="PPR_2"/>
    <property type="match status" value="4"/>
</dbReference>
<reference evidence="3 4" key="1">
    <citation type="journal article" date="2020" name="Nat. Commun.">
        <title>Genome of Tripterygium wilfordii and identification of cytochrome P450 involved in triptolide biosynthesis.</title>
        <authorList>
            <person name="Tu L."/>
            <person name="Su P."/>
            <person name="Zhang Z."/>
            <person name="Gao L."/>
            <person name="Wang J."/>
            <person name="Hu T."/>
            <person name="Zhou J."/>
            <person name="Zhang Y."/>
            <person name="Zhao Y."/>
            <person name="Liu Y."/>
            <person name="Song Y."/>
            <person name="Tong Y."/>
            <person name="Lu Y."/>
            <person name="Yang J."/>
            <person name="Xu C."/>
            <person name="Jia M."/>
            <person name="Peters R.J."/>
            <person name="Huang L."/>
            <person name="Gao W."/>
        </authorList>
    </citation>
    <scope>NUCLEOTIDE SEQUENCE [LARGE SCALE GENOMIC DNA]</scope>
    <source>
        <strain evidence="4">cv. XIE 37</strain>
        <tissue evidence="3">Leaf</tissue>
    </source>
</reference>
<dbReference type="FunCoup" id="A0A7J7DRY7">
    <property type="interactions" value="183"/>
</dbReference>
<name>A0A7J7DRY7_TRIWF</name>
<dbReference type="OrthoDB" id="185373at2759"/>
<dbReference type="GO" id="GO:0009451">
    <property type="term" value="P:RNA modification"/>
    <property type="evidence" value="ECO:0007669"/>
    <property type="project" value="InterPro"/>
</dbReference>
<gene>
    <name evidence="3" type="ORF">HS088_TW04G00857</name>
</gene>
<dbReference type="AlphaFoldDB" id="A0A7J7DRY7"/>
<evidence type="ECO:0000313" key="3">
    <source>
        <dbReference type="EMBL" id="KAF5748896.1"/>
    </source>
</evidence>
<feature type="repeat" description="PPR" evidence="2">
    <location>
        <begin position="529"/>
        <end position="563"/>
    </location>
</feature>
<dbReference type="Gene3D" id="1.25.40.10">
    <property type="entry name" value="Tetratricopeptide repeat domain"/>
    <property type="match status" value="7"/>
</dbReference>
<dbReference type="NCBIfam" id="TIGR00756">
    <property type="entry name" value="PPR"/>
    <property type="match status" value="6"/>
</dbReference>
<dbReference type="Pfam" id="PF20431">
    <property type="entry name" value="E_motif"/>
    <property type="match status" value="1"/>
</dbReference>
<dbReference type="FunFam" id="1.25.40.10:FF:000196">
    <property type="entry name" value="Pentatricopeptide repeat-containing protein At4g14850"/>
    <property type="match status" value="2"/>
</dbReference>
<feature type="repeat" description="PPR" evidence="2">
    <location>
        <begin position="327"/>
        <end position="361"/>
    </location>
</feature>
<comment type="caution">
    <text evidence="3">The sequence shown here is derived from an EMBL/GenBank/DDBJ whole genome shotgun (WGS) entry which is preliminary data.</text>
</comment>
<evidence type="ECO:0008006" key="5">
    <source>
        <dbReference type="Google" id="ProtNLM"/>
    </source>
</evidence>
<dbReference type="PANTHER" id="PTHR47926">
    <property type="entry name" value="PENTATRICOPEPTIDE REPEAT-CONTAINING PROTEIN"/>
    <property type="match status" value="1"/>
</dbReference>
<dbReference type="Pfam" id="PF20430">
    <property type="entry name" value="Eplus_motif"/>
    <property type="match status" value="1"/>
</dbReference>
<feature type="repeat" description="PPR" evidence="2">
    <location>
        <begin position="630"/>
        <end position="664"/>
    </location>
</feature>
<proteinExistence type="predicted"/>
<dbReference type="InterPro" id="IPR046848">
    <property type="entry name" value="E_motif"/>
</dbReference>
<dbReference type="FunFam" id="1.25.40.10:FF:000780">
    <property type="entry name" value="Pentatricopeptide repeat-containing protein isoform A"/>
    <property type="match status" value="1"/>
</dbReference>
<dbReference type="FunFam" id="1.25.40.10:FF:000366">
    <property type="entry name" value="Pentatricopeptide (PPR) repeat-containing protein"/>
    <property type="match status" value="1"/>
</dbReference>
<dbReference type="InParanoid" id="A0A7J7DRY7"/>
<dbReference type="Proteomes" id="UP000593562">
    <property type="component" value="Unassembled WGS sequence"/>
</dbReference>
<organism evidence="3 4">
    <name type="scientific">Tripterygium wilfordii</name>
    <name type="common">Thunder God vine</name>
    <dbReference type="NCBI Taxonomy" id="458696"/>
    <lineage>
        <taxon>Eukaryota</taxon>
        <taxon>Viridiplantae</taxon>
        <taxon>Streptophyta</taxon>
        <taxon>Embryophyta</taxon>
        <taxon>Tracheophyta</taxon>
        <taxon>Spermatophyta</taxon>
        <taxon>Magnoliopsida</taxon>
        <taxon>eudicotyledons</taxon>
        <taxon>Gunneridae</taxon>
        <taxon>Pentapetalae</taxon>
        <taxon>rosids</taxon>
        <taxon>fabids</taxon>
        <taxon>Celastrales</taxon>
        <taxon>Celastraceae</taxon>
        <taxon>Tripterygium</taxon>
    </lineage>
</organism>
<feature type="repeat" description="PPR" evidence="2">
    <location>
        <begin position="94"/>
        <end position="128"/>
    </location>
</feature>
<keyword evidence="4" id="KW-1185">Reference proteome</keyword>
<dbReference type="InterPro" id="IPR011990">
    <property type="entry name" value="TPR-like_helical_dom_sf"/>
</dbReference>
<evidence type="ECO:0000313" key="4">
    <source>
        <dbReference type="Proteomes" id="UP000593562"/>
    </source>
</evidence>
<dbReference type="PANTHER" id="PTHR47926:SF406">
    <property type="entry name" value="REPEAT (PPR) SUPERFAMILY PROTEIN, PUTATIVE-RELATED"/>
    <property type="match status" value="1"/>
</dbReference>
<dbReference type="InterPro" id="IPR002885">
    <property type="entry name" value="PPR_rpt"/>
</dbReference>
<feature type="repeat" description="PPR" evidence="2">
    <location>
        <begin position="226"/>
        <end position="260"/>
    </location>
</feature>
<evidence type="ECO:0000256" key="2">
    <source>
        <dbReference type="PROSITE-ProRule" id="PRU00708"/>
    </source>
</evidence>
<dbReference type="FunFam" id="1.25.40.10:FF:000669">
    <property type="entry name" value="Pentatricopeptide repeat-containing protein At4g33990"/>
    <property type="match status" value="1"/>
</dbReference>
<keyword evidence="1" id="KW-0677">Repeat</keyword>
<dbReference type="InterPro" id="IPR046960">
    <property type="entry name" value="PPR_At4g14850-like_plant"/>
</dbReference>
<dbReference type="EMBL" id="JAAARO010000004">
    <property type="protein sequence ID" value="KAF5748896.1"/>
    <property type="molecule type" value="Genomic_DNA"/>
</dbReference>
<protein>
    <recommendedName>
        <fullName evidence="5">Pentatricopeptide repeat-containing protein</fullName>
    </recommendedName>
</protein>
<feature type="repeat" description="PPR" evidence="2">
    <location>
        <begin position="397"/>
        <end position="431"/>
    </location>
</feature>
<dbReference type="PROSITE" id="PS51375">
    <property type="entry name" value="PPR"/>
    <property type="match status" value="6"/>
</dbReference>
<sequence length="874" mass="96929">MPLKLLLNAKHISKISIIRLCATLPTKQIKTFSDIFQECSYRQALNPGKQAHSRMIVSGFTPTIFVTNCLIQLYIRCSSLDYAHKVFDERPQRDVVSWNAMISGYAGCGEMGIAREFFEQMPERDIVSWNSMISGYLQNCDNGKAVDVFVEMGKAGGAFDRATLAVVLKLCAVFEDCDLGIQVHCLAVKMGFDSDVVTASALLGMYAKCKNLDDSLCTFKEMPEKNSVSWSAIIAGCVQNNQFIKGFELFKEMQGAGIGVSQSIYASVLRSCAGLYALRLGTQLHCHAVKNGYRPDVIVSTSALDMYAKCGSILDAQKLFNWMPKHNLQSYNALITGLVRNNLGIEAIEFFKLLLKSGIGFDQISLSGAFSACAAIKRGVEGLQVHGLAVKSTLKSNVCVANAILDMYGKCGGMVEAFWVFDEMEQRDAVSWNAIIAAHEQNGYEGETLYLFAAMLLSRMEPDEFTYGSVLKACASREALNSGMEIHGRIIKSGMGLHAFVGGALVDMYCKCGMMEEAEKVHCRTEQQTTVSWNAIVSGFSLQNQSENGLTFFSQMLEEGVKPDRFTYAAVLDSCANLATAELGRQIHAHIIKLELQSDVYICSTLVDMYSKCGNMQDSQLMFEKAPKRDFVTWNALICGYAQHGLGEEALKIFEAMKLNNLKPNHATFVSVLRACAHMGLVKEGLHYFDTMQTDYGLDPQLEHYSCLVDIIGRSGQIAKALKLIEEMPFEADAVTWRTLLNICKLHGNVEVGEKAASCILQLEPQDSSAYILLSNIYADSGMWGGVSKMRKLMRHNELKKEPGCSWIEVKDQVHAFLVGDKAHPRRKEIYEKLGLLIGEMKWVGYVPSVDFLLDEEADEEEQQGDLQTCMHNL</sequence>
<dbReference type="Pfam" id="PF01535">
    <property type="entry name" value="PPR"/>
    <property type="match status" value="7"/>
</dbReference>
<dbReference type="GO" id="GO:0003723">
    <property type="term" value="F:RNA binding"/>
    <property type="evidence" value="ECO:0007669"/>
    <property type="project" value="InterPro"/>
</dbReference>
<dbReference type="FunFam" id="1.25.40.10:FF:000031">
    <property type="entry name" value="Pentatricopeptide repeat-containing protein mitochondrial"/>
    <property type="match status" value="1"/>
</dbReference>
<dbReference type="FunFam" id="1.25.40.10:FF:000670">
    <property type="entry name" value="Pentatricopeptide repeat-containing protein"/>
    <property type="match status" value="1"/>
</dbReference>
<accession>A0A7J7DRY7</accession>